<dbReference type="InterPro" id="IPR008615">
    <property type="entry name" value="FNIP"/>
</dbReference>
<sequence>MDSTIIYSDDKRYIYMPLIFHGKVSDLEAPSNLDCIMFGDWNIDNSSDSKIIFTTANTYMSLSTDLRTLTEHRIEFTTFKMRLESNKFWVYTSDKLQHEIPFKFYDFIIPTTVTHIIFTSLCGSINNINYPSSVISIACKAYPIRLDSSTKLPAQLKSITFPSNTFSTLYNVTLPETLTEIKFGDCYGNNLSEFKLPEGLISITLPGTYNRSIRDLCFPVSLNHIVFGDRYDRTLHDVDLPCSLVSMTFGCDFNRSLRRVRFPASFRSIVFGTKYTWSIHGIKFPPEMESITFGRLYNESLIDMDLPVGLKYIRLGDDYSESLVGAEFPLNLEIIKLGLYYSTSLDNFVLPKNLKIISFGGYKGQIHNIVFNHGLEQLYYAGTCNTLIGNLPLSLEIFSMYDTTVHQSNLPSSLKQIIFYSHSYKNNIEKMESMITKIPFGCELICDWHWC</sequence>
<dbReference type="Pfam" id="PF05725">
    <property type="entry name" value="FNIP"/>
    <property type="match status" value="1"/>
</dbReference>
<organism evidence="2">
    <name type="scientific">Gaeavirus sp</name>
    <dbReference type="NCBI Taxonomy" id="2487767"/>
    <lineage>
        <taxon>Viruses</taxon>
        <taxon>Varidnaviria</taxon>
        <taxon>Bamfordvirae</taxon>
        <taxon>Nucleocytoviricota</taxon>
        <taxon>Megaviricetes</taxon>
        <taxon>Imitervirales</taxon>
        <taxon>Mimiviridae</taxon>
        <taxon>Klosneuvirinae</taxon>
    </lineage>
</organism>
<accession>A0A3G4ZYC0</accession>
<keyword evidence="1" id="KW-0677">Repeat</keyword>
<dbReference type="Pfam" id="PF13306">
    <property type="entry name" value="LRR_5"/>
    <property type="match status" value="2"/>
</dbReference>
<name>A0A3G4ZYC0_9VIRU</name>
<protein>
    <recommendedName>
        <fullName evidence="3">F-box and FNIP repeat-containing protein</fullName>
    </recommendedName>
</protein>
<dbReference type="PANTHER" id="PTHR32134:SF92">
    <property type="entry name" value="FNIP REPEAT-CONTAINING PROTEIN"/>
    <property type="match status" value="1"/>
</dbReference>
<dbReference type="Gene3D" id="3.80.10.10">
    <property type="entry name" value="Ribonuclease Inhibitor"/>
    <property type="match status" value="1"/>
</dbReference>
<dbReference type="PANTHER" id="PTHR32134">
    <property type="entry name" value="FNIP REPEAT-CONTAINING PROTEIN"/>
    <property type="match status" value="1"/>
</dbReference>
<evidence type="ECO:0008006" key="3">
    <source>
        <dbReference type="Google" id="ProtNLM"/>
    </source>
</evidence>
<evidence type="ECO:0000256" key="1">
    <source>
        <dbReference type="ARBA" id="ARBA00022737"/>
    </source>
</evidence>
<dbReference type="InterPro" id="IPR026906">
    <property type="entry name" value="LRR_5"/>
</dbReference>
<dbReference type="InterPro" id="IPR051251">
    <property type="entry name" value="STK_FNIP-Repeat"/>
</dbReference>
<gene>
    <name evidence="2" type="ORF">Gaeavirus1_52</name>
</gene>
<evidence type="ECO:0000313" key="2">
    <source>
        <dbReference type="EMBL" id="AYV79915.1"/>
    </source>
</evidence>
<proteinExistence type="predicted"/>
<dbReference type="EMBL" id="MK072199">
    <property type="protein sequence ID" value="AYV79915.1"/>
    <property type="molecule type" value="Genomic_DNA"/>
</dbReference>
<reference evidence="2" key="1">
    <citation type="submission" date="2018-10" db="EMBL/GenBank/DDBJ databases">
        <title>Hidden diversity of soil giant viruses.</title>
        <authorList>
            <person name="Schulz F."/>
            <person name="Alteio L."/>
            <person name="Goudeau D."/>
            <person name="Ryan E.M."/>
            <person name="Malmstrom R.R."/>
            <person name="Blanchard J."/>
            <person name="Woyke T."/>
        </authorList>
    </citation>
    <scope>NUCLEOTIDE SEQUENCE</scope>
    <source>
        <strain evidence="2">GAV1</strain>
    </source>
</reference>
<dbReference type="InterPro" id="IPR032675">
    <property type="entry name" value="LRR_dom_sf"/>
</dbReference>